<feature type="domain" description="Major tropism determinant N-terminal" evidence="1">
    <location>
        <begin position="7"/>
        <end position="45"/>
    </location>
</feature>
<dbReference type="Gene3D" id="2.60.120.260">
    <property type="entry name" value="Galactose-binding domain-like"/>
    <property type="match status" value="1"/>
</dbReference>
<reference evidence="2 3" key="1">
    <citation type="submission" date="2019-07" db="EMBL/GenBank/DDBJ databases">
        <authorList>
            <person name="Abdullah A."/>
            <person name="Lima G.C."/>
            <person name="Cuneo C.K."/>
            <person name="Ennest D.C."/>
            <person name="Fritz K.J."/>
            <person name="Johnson B.T."/>
            <person name="Larson S.M."/>
            <person name="Lemunyete M.N."/>
            <person name="Murray M.B."/>
            <person name="Osmond D.E."/>
            <person name="Patras K.A."/>
            <person name="Ransibrahmanakul S."/>
            <person name="Simpson K.A."/>
            <person name="Thull B.S."/>
            <person name="Wetzel S."/>
            <person name="Bonilla J.A."/>
            <person name="Klyczek K."/>
            <person name="Garlena R.A."/>
            <person name="Russell D.A."/>
            <person name="Pope W.H."/>
            <person name="Jacobs-Sera D."/>
            <person name="Hatfull G.F."/>
        </authorList>
    </citation>
    <scope>NUCLEOTIDE SEQUENCE [LARGE SCALE GENOMIC DNA]</scope>
</reference>
<dbReference type="RefSeq" id="YP_010660404.1">
    <property type="nucleotide sequence ID" value="NC_070877.1"/>
</dbReference>
<dbReference type="Pfam" id="PF18454">
    <property type="entry name" value="Mtd_N"/>
    <property type="match status" value="1"/>
</dbReference>
<accession>A0A5B8WPD3</accession>
<protein>
    <submittedName>
        <fullName evidence="2">Minor tail protein</fullName>
    </submittedName>
</protein>
<keyword evidence="3" id="KW-1185">Reference proteome</keyword>
<dbReference type="InterPro" id="IPR041352">
    <property type="entry name" value="Mtd_N"/>
</dbReference>
<evidence type="ECO:0000259" key="1">
    <source>
        <dbReference type="Pfam" id="PF18454"/>
    </source>
</evidence>
<sequence length="656" mass="68698">MARQTDIRLRRGSAASWAATNPVLNAGEPGLESDTGKVKWGDGVTVWNSLPYLSSVDSSKEPAFSAGTIGQYLRGDKSWQTLNQASVGLSNVDNTSDLAKPISTATQTALNGKANTVHTHTTADITSGLLISDRLALSNDSTILLDNPEWIGGSITGWGGITGSDIKGITDGPIKASCYILERTGNSAVQDFTNKVIPTSPNEKFYVKVWVRKTVAQTVDGTVQFGTTVMSKTNVASWPAISIQAAALTLNTWTPVEGIITIPSDGATIQPRLSIRNNMVDGTFQFANPTMRRMLIDNDISTVSASKITGLTKSSVGLSLVDNTADASKPVSTAQQTALNLKANLASPAFTGTPTGITKAHVGLGSVDNTSDASKPVSTAQQTALDLKANLNSPAFTGTPTGITKSHVGLGSVDNTSDLSKPISTLQQAALDAKLGVMDGSIVGTSGRQFRMIGCVIRNDGTGSGFQFISDAGHYPSGVSSVVTYSDRIVINYSFTANRVISAAVTPDETLAQYGYTMGPSVGTSSMTIYVGQPGGFADYVTANGAAVSSLNGFITGMTRSTTTWTFNHGTIKGPTGGQASYRGASYDGVIEGLGATTTNVSLWSRSTGAQVNPSIQPSGTPYSFWIYRSGTRQVNPLTELDMANSNIWITALMEL</sequence>
<dbReference type="Proteomes" id="UP000321915">
    <property type="component" value="Segment"/>
</dbReference>
<dbReference type="EMBL" id="MN183282">
    <property type="protein sequence ID" value="QED11528.1"/>
    <property type="molecule type" value="Genomic_DNA"/>
</dbReference>
<dbReference type="GeneID" id="77936400"/>
<dbReference type="KEGG" id="vg:77936400"/>
<evidence type="ECO:0000313" key="3">
    <source>
        <dbReference type="Proteomes" id="UP000321915"/>
    </source>
</evidence>
<organism evidence="2 3">
    <name type="scientific">Arthrobacter phage Qui</name>
    <dbReference type="NCBI Taxonomy" id="2603260"/>
    <lineage>
        <taxon>Viruses</taxon>
        <taxon>Duplodnaviria</taxon>
        <taxon>Heunggongvirae</taxon>
        <taxon>Uroviricota</taxon>
        <taxon>Caudoviricetes</taxon>
        <taxon>Quivirus</taxon>
        <taxon>Quivirus qui</taxon>
    </lineage>
</organism>
<dbReference type="SUPFAM" id="SSF69349">
    <property type="entry name" value="Phage fibre proteins"/>
    <property type="match status" value="1"/>
</dbReference>
<proteinExistence type="predicted"/>
<evidence type="ECO:0000313" key="2">
    <source>
        <dbReference type="EMBL" id="QED11528.1"/>
    </source>
</evidence>
<name>A0A5B8WPD3_9CAUD</name>
<gene>
    <name evidence="2" type="primary">38</name>
    <name evidence="2" type="ORF">SEA_QUI_38</name>
</gene>